<dbReference type="Proteomes" id="UP000886883">
    <property type="component" value="Unassembled WGS sequence"/>
</dbReference>
<comment type="caution">
    <text evidence="3">The sequence shown here is derived from an EMBL/GenBank/DDBJ whole genome shotgun (WGS) entry which is preliminary data.</text>
</comment>
<evidence type="ECO:0000259" key="2">
    <source>
        <dbReference type="Pfam" id="PF12010"/>
    </source>
</evidence>
<evidence type="ECO:0000313" key="3">
    <source>
        <dbReference type="EMBL" id="HJB91889.1"/>
    </source>
</evidence>
<reference evidence="3" key="2">
    <citation type="submission" date="2021-04" db="EMBL/GenBank/DDBJ databases">
        <authorList>
            <person name="Gilroy R."/>
        </authorList>
    </citation>
    <scope>NUCLEOTIDE SEQUENCE</scope>
    <source>
        <strain evidence="3">USAMLcec3-2134</strain>
    </source>
</reference>
<dbReference type="InterPro" id="IPR022627">
    <property type="entry name" value="DUF3502"/>
</dbReference>
<proteinExistence type="predicted"/>
<reference evidence="3" key="1">
    <citation type="journal article" date="2021" name="PeerJ">
        <title>Extensive microbial diversity within the chicken gut microbiome revealed by metagenomics and culture.</title>
        <authorList>
            <person name="Gilroy R."/>
            <person name="Ravi A."/>
            <person name="Getino M."/>
            <person name="Pursley I."/>
            <person name="Horton D.L."/>
            <person name="Alikhan N.F."/>
            <person name="Baker D."/>
            <person name="Gharbi K."/>
            <person name="Hall N."/>
            <person name="Watson M."/>
            <person name="Adriaenssens E.M."/>
            <person name="Foster-Nyarko E."/>
            <person name="Jarju S."/>
            <person name="Secka A."/>
            <person name="Antonio M."/>
            <person name="Oren A."/>
            <person name="Chaudhuri R.R."/>
            <person name="La Ragione R."/>
            <person name="Hildebrand F."/>
            <person name="Pallen M.J."/>
        </authorList>
    </citation>
    <scope>NUCLEOTIDE SEQUENCE</scope>
    <source>
        <strain evidence="3">USAMLcec3-2134</strain>
    </source>
</reference>
<feature type="chain" id="PRO_5038736562" evidence="1">
    <location>
        <begin position="23"/>
        <end position="498"/>
    </location>
</feature>
<dbReference type="PROSITE" id="PS51257">
    <property type="entry name" value="PROKAR_LIPOPROTEIN"/>
    <property type="match status" value="1"/>
</dbReference>
<keyword evidence="1" id="KW-0732">Signal</keyword>
<dbReference type="InterPro" id="IPR050490">
    <property type="entry name" value="Bact_solute-bd_prot1"/>
</dbReference>
<dbReference type="PANTHER" id="PTHR43649:SF17">
    <property type="entry name" value="ABC TRANSPORTER SOLUTE BINDING PROTEIN-SUGAR TRANSPORT"/>
    <property type="match status" value="1"/>
</dbReference>
<evidence type="ECO:0000256" key="1">
    <source>
        <dbReference type="SAM" id="SignalP"/>
    </source>
</evidence>
<dbReference type="PANTHER" id="PTHR43649">
    <property type="entry name" value="ARABINOSE-BINDING PROTEIN-RELATED"/>
    <property type="match status" value="1"/>
</dbReference>
<dbReference type="EMBL" id="DWXE01000040">
    <property type="protein sequence ID" value="HJB91889.1"/>
    <property type="molecule type" value="Genomic_DNA"/>
</dbReference>
<evidence type="ECO:0000313" key="4">
    <source>
        <dbReference type="Proteomes" id="UP000886883"/>
    </source>
</evidence>
<name>A0A9D2MSQ6_9FIRM</name>
<protein>
    <submittedName>
        <fullName evidence="3">ABC transporter substrate-binding protein</fullName>
    </submittedName>
</protein>
<dbReference type="SUPFAM" id="SSF53850">
    <property type="entry name" value="Periplasmic binding protein-like II"/>
    <property type="match status" value="1"/>
</dbReference>
<dbReference type="Pfam" id="PF12010">
    <property type="entry name" value="DUF3502"/>
    <property type="match status" value="1"/>
</dbReference>
<organism evidence="3 4">
    <name type="scientific">Candidatus Eisenbergiella merdigallinarum</name>
    <dbReference type="NCBI Taxonomy" id="2838552"/>
    <lineage>
        <taxon>Bacteria</taxon>
        <taxon>Bacillati</taxon>
        <taxon>Bacillota</taxon>
        <taxon>Clostridia</taxon>
        <taxon>Lachnospirales</taxon>
        <taxon>Lachnospiraceae</taxon>
        <taxon>Eisenbergiella</taxon>
    </lineage>
</organism>
<accession>A0A9D2MSQ6</accession>
<feature type="signal peptide" evidence="1">
    <location>
        <begin position="1"/>
        <end position="22"/>
    </location>
</feature>
<feature type="domain" description="DUF3502" evidence="2">
    <location>
        <begin position="429"/>
        <end position="496"/>
    </location>
</feature>
<sequence length="498" mass="54128">MKKFSKVLSSLLAVTMAGTMLAGCGGTAPAADSSTGTDSGAAAATDSGAASGETVMLKWIQIGSVPQNNDAVVAAMNEYSIDKIGIGVEISYLDWGVWSDKVTAMINSGEYWDIMFTNGDKYTSGIALGAFADLTDLLSEVPDLQAAIPEKVWEGAKVNGKIYSIPTYKDSSQTQYWVWDQAVADQLGIDWQNIHSVDDMDPVLYQVQDAINAGEIQNTQYALTIASDGINGFLMNYESPIPALGVRYDDESAQVVNVFEQDDIMNVLKHMHKWYSDGLINPDAATTDQGPQWCVVSSGQGFPGAEVSWASGRGADVYAEPFAGPIYSTTSILGSVNAISAASKYKSEALKYLEFVNTDETMRNMLAYGIEGVDYTKNDDGTITRSENCYSPATYAQANYFTLYPVSPNAADQWDKVEEWNETAESSVLLGFNFDRSNVETQIANCSLVMDRYKKELYTGTRDPEEAVPALYADLEKAGLEDIRAEYQAQVDAFIASK</sequence>
<gene>
    <name evidence="3" type="ORF">H9763_10575</name>
</gene>
<dbReference type="Gene3D" id="3.40.190.10">
    <property type="entry name" value="Periplasmic binding protein-like II"/>
    <property type="match status" value="1"/>
</dbReference>
<dbReference type="AlphaFoldDB" id="A0A9D2MSQ6"/>